<dbReference type="OrthoDB" id="5652118at2"/>
<keyword evidence="5" id="KW-1185">Reference proteome</keyword>
<evidence type="ECO:0008006" key="8">
    <source>
        <dbReference type="Google" id="ProtNLM"/>
    </source>
</evidence>
<dbReference type="Proteomes" id="UP000251942">
    <property type="component" value="Unassembled WGS sequence"/>
</dbReference>
<reference evidence="2 5" key="1">
    <citation type="submission" date="2015-11" db="EMBL/GenBank/DDBJ databases">
        <title>Genomic analysis of 38 Legionella species identifies large and diverse effector repertoires.</title>
        <authorList>
            <person name="Burstein D."/>
            <person name="Amaro F."/>
            <person name="Zusman T."/>
            <person name="Lifshitz Z."/>
            <person name="Cohen O."/>
            <person name="Gilbert J.A."/>
            <person name="Pupko T."/>
            <person name="Shuman H.A."/>
            <person name="Segal G."/>
        </authorList>
    </citation>
    <scope>NUCLEOTIDE SEQUENCE [LARGE SCALE GENOMIC DNA]</scope>
    <source>
        <strain evidence="2 5">WO-44C</strain>
    </source>
</reference>
<evidence type="ECO:0000313" key="7">
    <source>
        <dbReference type="Proteomes" id="UP000254033"/>
    </source>
</evidence>
<evidence type="ECO:0000256" key="1">
    <source>
        <dbReference type="SAM" id="SignalP"/>
    </source>
</evidence>
<dbReference type="PATRIC" id="fig|453.4.peg.3217"/>
<feature type="chain" id="PRO_5036003013" description="DUF4189 domain-containing protein" evidence="1">
    <location>
        <begin position="22"/>
        <end position="143"/>
    </location>
</feature>
<feature type="signal peptide" evidence="1">
    <location>
        <begin position="1"/>
        <end position="21"/>
    </location>
</feature>
<evidence type="ECO:0000313" key="4">
    <source>
        <dbReference type="EMBL" id="STX38302.1"/>
    </source>
</evidence>
<dbReference type="EMBL" id="UGNY01000001">
    <property type="protein sequence ID" value="STX38302.1"/>
    <property type="molecule type" value="Genomic_DNA"/>
</dbReference>
<dbReference type="AlphaFoldDB" id="A0A0W0TI39"/>
<protein>
    <recommendedName>
        <fullName evidence="8">DUF4189 domain-containing protein</fullName>
    </recommendedName>
</protein>
<sequence>MNKHTILGLALGSLFSPLLMADDLNYWQCTAHDAQNKQWTVNNSYQLAAINKAFDACKKASQIPGSCKSSREDCDFFLHGVSTRPMWQCPALDAEAKVWRSNIYMHADDAALAAKAYCHSKSDLPETCYTYLFMCRNLNSRER</sequence>
<dbReference type="EMBL" id="UASS01000002">
    <property type="protein sequence ID" value="SPX59674.1"/>
    <property type="molecule type" value="Genomic_DNA"/>
</dbReference>
<keyword evidence="1" id="KW-0732">Signal</keyword>
<dbReference type="STRING" id="453.Lfee_2945"/>
<accession>A0A0W0TI39</accession>
<evidence type="ECO:0000313" key="5">
    <source>
        <dbReference type="Proteomes" id="UP000054698"/>
    </source>
</evidence>
<evidence type="ECO:0000313" key="6">
    <source>
        <dbReference type="Proteomes" id="UP000251942"/>
    </source>
</evidence>
<evidence type="ECO:0000313" key="3">
    <source>
        <dbReference type="EMBL" id="SPX59674.1"/>
    </source>
</evidence>
<organism evidence="2 5">
    <name type="scientific">Legionella feeleii</name>
    <dbReference type="NCBI Taxonomy" id="453"/>
    <lineage>
        <taxon>Bacteria</taxon>
        <taxon>Pseudomonadati</taxon>
        <taxon>Pseudomonadota</taxon>
        <taxon>Gammaproteobacteria</taxon>
        <taxon>Legionellales</taxon>
        <taxon>Legionellaceae</taxon>
        <taxon>Legionella</taxon>
    </lineage>
</organism>
<name>A0A0W0TI39_9GAMM</name>
<dbReference type="Proteomes" id="UP000254033">
    <property type="component" value="Unassembled WGS sequence"/>
</dbReference>
<proteinExistence type="predicted"/>
<reference evidence="6 7" key="2">
    <citation type="submission" date="2018-06" db="EMBL/GenBank/DDBJ databases">
        <authorList>
            <consortium name="Pathogen Informatics"/>
            <person name="Doyle S."/>
        </authorList>
    </citation>
    <scope>NUCLEOTIDE SEQUENCE [LARGE SCALE GENOMIC DNA]</scope>
    <source>
        <strain evidence="4 7">NCTC11978</strain>
        <strain evidence="3 6">NCTC12022</strain>
    </source>
</reference>
<dbReference type="Proteomes" id="UP000054698">
    <property type="component" value="Unassembled WGS sequence"/>
</dbReference>
<gene>
    <name evidence="2" type="ORF">Lfee_2945</name>
    <name evidence="4" type="ORF">NCTC11978_01486</name>
    <name evidence="3" type="ORF">NCTC12022_00385</name>
</gene>
<evidence type="ECO:0000313" key="2">
    <source>
        <dbReference type="EMBL" id="KTC95281.1"/>
    </source>
</evidence>
<dbReference type="RefSeq" id="WP_058447749.1">
    <property type="nucleotide sequence ID" value="NZ_CAAAHT010000004.1"/>
</dbReference>
<dbReference type="EMBL" id="LNYB01000085">
    <property type="protein sequence ID" value="KTC95281.1"/>
    <property type="molecule type" value="Genomic_DNA"/>
</dbReference>